<dbReference type="AlphaFoldDB" id="A0A1B7L155"/>
<keyword evidence="5" id="KW-0012">Acyltransferase</keyword>
<dbReference type="Pfam" id="PF12464">
    <property type="entry name" value="Mac"/>
    <property type="match status" value="1"/>
</dbReference>
<evidence type="ECO:0000256" key="7">
    <source>
        <dbReference type="ARBA" id="ARBA00067695"/>
    </source>
</evidence>
<dbReference type="GO" id="GO:0016407">
    <property type="term" value="F:acetyltransferase activity"/>
    <property type="evidence" value="ECO:0007669"/>
    <property type="project" value="InterPro"/>
</dbReference>
<dbReference type="PANTHER" id="PTHR23416:SF23">
    <property type="entry name" value="ACETYLTRANSFERASE C18B11.09C-RELATED"/>
    <property type="match status" value="1"/>
</dbReference>
<dbReference type="InterPro" id="IPR051159">
    <property type="entry name" value="Hexapeptide_acetyltransf"/>
</dbReference>
<evidence type="ECO:0000256" key="1">
    <source>
        <dbReference type="ARBA" id="ARBA00007274"/>
    </source>
</evidence>
<evidence type="ECO:0000256" key="2">
    <source>
        <dbReference type="ARBA" id="ARBA00022458"/>
    </source>
</evidence>
<dbReference type="InterPro" id="IPR024688">
    <property type="entry name" value="Mac_dom"/>
</dbReference>
<evidence type="ECO:0000259" key="8">
    <source>
        <dbReference type="SMART" id="SM01266"/>
    </source>
</evidence>
<dbReference type="InterPro" id="IPR011004">
    <property type="entry name" value="Trimer_LpxA-like_sf"/>
</dbReference>
<proteinExistence type="inferred from homology"/>
<reference evidence="10" key="1">
    <citation type="submission" date="2016-05" db="EMBL/GenBank/DDBJ databases">
        <authorList>
            <person name="Behera P."/>
            <person name="Vaishampayan P."/>
            <person name="Singh N."/>
            <person name="Raina V."/>
            <person name="Suar M."/>
            <person name="Pattnaik A."/>
            <person name="Rastogi G."/>
        </authorList>
    </citation>
    <scope>NUCLEOTIDE SEQUENCE [LARGE SCALE GENOMIC DNA]</scope>
    <source>
        <strain evidence="10">MP23</strain>
    </source>
</reference>
<keyword evidence="3 9" id="KW-0808">Transferase</keyword>
<feature type="domain" description="Maltose/galactoside acetyltransferase" evidence="8">
    <location>
        <begin position="5"/>
        <end position="59"/>
    </location>
</feature>
<comment type="caution">
    <text evidence="9">The sequence shown here is derived from an EMBL/GenBank/DDBJ whole genome shotgun (WGS) entry which is preliminary data.</text>
</comment>
<comment type="function">
    <text evidence="6">Acetyltransferase implicated in the O-acetylation of Nod factors.</text>
</comment>
<dbReference type="PROSITE" id="PS00101">
    <property type="entry name" value="HEXAPEP_TRANSFERASES"/>
    <property type="match status" value="1"/>
</dbReference>
<dbReference type="Gene3D" id="2.160.10.10">
    <property type="entry name" value="Hexapeptide repeat proteins"/>
    <property type="match status" value="1"/>
</dbReference>
<accession>A0A1B7L155</accession>
<dbReference type="STRING" id="1691903.A9B99_11655"/>
<evidence type="ECO:0000256" key="5">
    <source>
        <dbReference type="ARBA" id="ARBA00023315"/>
    </source>
</evidence>
<keyword evidence="2" id="KW-0536">Nodulation</keyword>
<keyword evidence="4" id="KW-0677">Repeat</keyword>
<dbReference type="InterPro" id="IPR001451">
    <property type="entry name" value="Hexapep"/>
</dbReference>
<dbReference type="PANTHER" id="PTHR23416">
    <property type="entry name" value="SIALIC ACID SYNTHASE-RELATED"/>
    <property type="match status" value="1"/>
</dbReference>
<dbReference type="EMBL" id="LYRP01000033">
    <property type="protein sequence ID" value="OAT76094.1"/>
    <property type="molecule type" value="Genomic_DNA"/>
</dbReference>
<name>A0A1B7L155_9ENTR</name>
<sequence length="185" mass="20005">MGAAFEAMVEGREYWINDAELVEIRYCTRDRVDQFNQCGAREVSQKSTLIREIFGKVGDDVHIEKPLRVDYGCTTTLGNHVFINFNFTLLDPGFVTIGDHVFIGPNVSLYTALHPMDAGKRGRHIGTTLPVTIGNHVWIAGNVTVLPGVTIGDGAVIGAGSVVTKDIPAGMLAVGNPARVIRKAD</sequence>
<organism evidence="9 10">
    <name type="scientific">Mangrovibacter phragmitis</name>
    <dbReference type="NCBI Taxonomy" id="1691903"/>
    <lineage>
        <taxon>Bacteria</taxon>
        <taxon>Pseudomonadati</taxon>
        <taxon>Pseudomonadota</taxon>
        <taxon>Gammaproteobacteria</taxon>
        <taxon>Enterobacterales</taxon>
        <taxon>Enterobacteriaceae</taxon>
        <taxon>Mangrovibacter</taxon>
    </lineage>
</organism>
<evidence type="ECO:0000313" key="10">
    <source>
        <dbReference type="Proteomes" id="UP000078225"/>
    </source>
</evidence>
<keyword evidence="10" id="KW-1185">Reference proteome</keyword>
<dbReference type="Proteomes" id="UP000078225">
    <property type="component" value="Unassembled WGS sequence"/>
</dbReference>
<evidence type="ECO:0000256" key="4">
    <source>
        <dbReference type="ARBA" id="ARBA00022737"/>
    </source>
</evidence>
<evidence type="ECO:0000256" key="6">
    <source>
        <dbReference type="ARBA" id="ARBA00055587"/>
    </source>
</evidence>
<dbReference type="CDD" id="cd03357">
    <property type="entry name" value="LbH_MAT_GAT"/>
    <property type="match status" value="1"/>
</dbReference>
<gene>
    <name evidence="9" type="ORF">A9B99_11655</name>
</gene>
<dbReference type="GO" id="GO:0008374">
    <property type="term" value="F:O-acyltransferase activity"/>
    <property type="evidence" value="ECO:0007669"/>
    <property type="project" value="TreeGrafter"/>
</dbReference>
<dbReference type="InterPro" id="IPR018357">
    <property type="entry name" value="Hexapep_transf_CS"/>
</dbReference>
<comment type="similarity">
    <text evidence="1">Belongs to the transferase hexapeptide repeat family.</text>
</comment>
<evidence type="ECO:0000256" key="3">
    <source>
        <dbReference type="ARBA" id="ARBA00022679"/>
    </source>
</evidence>
<dbReference type="Pfam" id="PF00132">
    <property type="entry name" value="Hexapep"/>
    <property type="match status" value="1"/>
</dbReference>
<dbReference type="FunFam" id="2.160.10.10:FF:000025">
    <property type="entry name" value="Hexapeptide-repeat containing-acetyltransferase"/>
    <property type="match status" value="1"/>
</dbReference>
<dbReference type="SUPFAM" id="SSF51161">
    <property type="entry name" value="Trimeric LpxA-like enzymes"/>
    <property type="match status" value="1"/>
</dbReference>
<dbReference type="SMART" id="SM01266">
    <property type="entry name" value="Mac"/>
    <property type="match status" value="1"/>
</dbReference>
<evidence type="ECO:0000313" key="9">
    <source>
        <dbReference type="EMBL" id="OAT76094.1"/>
    </source>
</evidence>
<protein>
    <recommendedName>
        <fullName evidence="7">Nodulation protein L</fullName>
    </recommendedName>
</protein>